<gene>
    <name evidence="1" type="ORF">LCGC14_0232200</name>
</gene>
<dbReference type="InterPro" id="IPR027417">
    <property type="entry name" value="P-loop_NTPase"/>
</dbReference>
<dbReference type="EMBL" id="LAZR01000113">
    <property type="protein sequence ID" value="KKN90107.1"/>
    <property type="molecule type" value="Genomic_DNA"/>
</dbReference>
<dbReference type="GO" id="GO:0008146">
    <property type="term" value="F:sulfotransferase activity"/>
    <property type="evidence" value="ECO:0007669"/>
    <property type="project" value="InterPro"/>
</dbReference>
<protein>
    <recommendedName>
        <fullName evidence="2">Sulfotransferase family protein</fullName>
    </recommendedName>
</protein>
<name>A0A0F9URG3_9ZZZZ</name>
<organism evidence="1">
    <name type="scientific">marine sediment metagenome</name>
    <dbReference type="NCBI Taxonomy" id="412755"/>
    <lineage>
        <taxon>unclassified sequences</taxon>
        <taxon>metagenomes</taxon>
        <taxon>ecological metagenomes</taxon>
    </lineage>
</organism>
<dbReference type="GO" id="GO:0016020">
    <property type="term" value="C:membrane"/>
    <property type="evidence" value="ECO:0007669"/>
    <property type="project" value="InterPro"/>
</dbReference>
<dbReference type="Gene3D" id="3.40.50.300">
    <property type="entry name" value="P-loop containing nucleotide triphosphate hydrolases"/>
    <property type="match status" value="1"/>
</dbReference>
<dbReference type="Pfam" id="PF03567">
    <property type="entry name" value="Sulfotransfer_2"/>
    <property type="match status" value="1"/>
</dbReference>
<evidence type="ECO:0008006" key="2">
    <source>
        <dbReference type="Google" id="ProtNLM"/>
    </source>
</evidence>
<reference evidence="1" key="1">
    <citation type="journal article" date="2015" name="Nature">
        <title>Complex archaea that bridge the gap between prokaryotes and eukaryotes.</title>
        <authorList>
            <person name="Spang A."/>
            <person name="Saw J.H."/>
            <person name="Jorgensen S.L."/>
            <person name="Zaremba-Niedzwiedzka K."/>
            <person name="Martijn J."/>
            <person name="Lind A.E."/>
            <person name="van Eijk R."/>
            <person name="Schleper C."/>
            <person name="Guy L."/>
            <person name="Ettema T.J."/>
        </authorList>
    </citation>
    <scope>NUCLEOTIDE SEQUENCE</scope>
</reference>
<evidence type="ECO:0000313" key="1">
    <source>
        <dbReference type="EMBL" id="KKN90107.1"/>
    </source>
</evidence>
<comment type="caution">
    <text evidence="1">The sequence shown here is derived from an EMBL/GenBank/DDBJ whole genome shotgun (WGS) entry which is preliminary data.</text>
</comment>
<dbReference type="InterPro" id="IPR005331">
    <property type="entry name" value="Sulfotransferase"/>
</dbReference>
<sequence>MFCSLEHRVYYVHIPRCGGTSIRRGMSRATRHDERAFRAYILRPNGKPIHPHLFASDHAHISPEIWSYCWRFATVRHPITRLHSLYKLSKTREPDGGMSRLAMGFPHLKPTERRYIIKTYGKNYNMTQWLFELCLQHGWNPWQDVIKGVSIAEVPQVAWLCDGNGRIMVNRIFKMEEPKIIGAALEGIYRKPFATIHANKIVGKRSEVTKSVICWAHHHLKLDFERLEYNGAWR</sequence>
<dbReference type="AlphaFoldDB" id="A0A0F9URG3"/>
<accession>A0A0F9URG3</accession>
<proteinExistence type="predicted"/>